<dbReference type="InterPro" id="IPR001810">
    <property type="entry name" value="F-box_dom"/>
</dbReference>
<dbReference type="Pfam" id="PF07734">
    <property type="entry name" value="FBA_1"/>
    <property type="match status" value="1"/>
</dbReference>
<dbReference type="PANTHER" id="PTHR31672">
    <property type="entry name" value="BNACNNG10540D PROTEIN"/>
    <property type="match status" value="1"/>
</dbReference>
<protein>
    <recommendedName>
        <fullName evidence="1">F-box domain-containing protein</fullName>
    </recommendedName>
</protein>
<dbReference type="Pfam" id="PF00646">
    <property type="entry name" value="F-box"/>
    <property type="match status" value="1"/>
</dbReference>
<dbReference type="InterPro" id="IPR036047">
    <property type="entry name" value="F-box-like_dom_sf"/>
</dbReference>
<evidence type="ECO:0000313" key="2">
    <source>
        <dbReference type="EMBL" id="GAA0168487.1"/>
    </source>
</evidence>
<organism evidence="2 3">
    <name type="scientific">Lithospermum erythrorhizon</name>
    <name type="common">Purple gromwell</name>
    <name type="synonym">Lithospermum officinale var. erythrorhizon</name>
    <dbReference type="NCBI Taxonomy" id="34254"/>
    <lineage>
        <taxon>Eukaryota</taxon>
        <taxon>Viridiplantae</taxon>
        <taxon>Streptophyta</taxon>
        <taxon>Embryophyta</taxon>
        <taxon>Tracheophyta</taxon>
        <taxon>Spermatophyta</taxon>
        <taxon>Magnoliopsida</taxon>
        <taxon>eudicotyledons</taxon>
        <taxon>Gunneridae</taxon>
        <taxon>Pentapetalae</taxon>
        <taxon>asterids</taxon>
        <taxon>lamiids</taxon>
        <taxon>Boraginales</taxon>
        <taxon>Boraginaceae</taxon>
        <taxon>Boraginoideae</taxon>
        <taxon>Lithospermeae</taxon>
        <taxon>Lithospermum</taxon>
    </lineage>
</organism>
<proteinExistence type="predicted"/>
<dbReference type="Proteomes" id="UP001454036">
    <property type="component" value="Unassembled WGS sequence"/>
</dbReference>
<sequence>MVLMQWFNDKIRPHMICGSSSSSCSNYLIHGDILKEILCRLPTDSLPLLKTVCRGWNSIISSRDFRNLHLNITIDRLPNRNISIHITIFMISSIRTSHIFGIYSDQLRSSERSRRKEITRRISLPGIDSKLKDHQEGGNYVRLLGSCDGLLIFDKGFYGMNKSRTCIRKNLKRIFVLNPITRETRIIKYPQGCEGYVCDIFFDRFKHEHALLHVSKTNNSLVLYHIFSFTESAWRRIEITTSITTTPLTTLEHVHRIVPPCMHACPPVIVDDALHWIVDDDYDAHESKSKIVVAFKIETNEIYHFPHPRRKGPSQQTSSLASCGDLCSFKFMEIKEEKKQLIEKNEKLCFCHIIFQSHEIHMWILEEYEAPSSWVKRFKVKLPYVSDGGCHSIRMWGSIILSFPHKDVIVVKWKHCKIYLYDLVTHKSTSIDDSPISTERCPDIPYRFIAFNQTLISPNISYK</sequence>
<dbReference type="PANTHER" id="PTHR31672:SF13">
    <property type="entry name" value="F-BOX PROTEIN CPR30-LIKE"/>
    <property type="match status" value="1"/>
</dbReference>
<dbReference type="SUPFAM" id="SSF81383">
    <property type="entry name" value="F-box domain"/>
    <property type="match status" value="1"/>
</dbReference>
<accession>A0AAV3QWI5</accession>
<dbReference type="AlphaFoldDB" id="A0AAV3QWI5"/>
<feature type="domain" description="F-box" evidence="1">
    <location>
        <begin position="29"/>
        <end position="69"/>
    </location>
</feature>
<evidence type="ECO:0000313" key="3">
    <source>
        <dbReference type="Proteomes" id="UP001454036"/>
    </source>
</evidence>
<keyword evidence="3" id="KW-1185">Reference proteome</keyword>
<gene>
    <name evidence="2" type="ORF">LIER_23194</name>
</gene>
<comment type="caution">
    <text evidence="2">The sequence shown here is derived from an EMBL/GenBank/DDBJ whole genome shotgun (WGS) entry which is preliminary data.</text>
</comment>
<dbReference type="InterPro" id="IPR050796">
    <property type="entry name" value="SCF_F-box_component"/>
</dbReference>
<reference evidence="2 3" key="1">
    <citation type="submission" date="2024-01" db="EMBL/GenBank/DDBJ databases">
        <title>The complete chloroplast genome sequence of Lithospermum erythrorhizon: insights into the phylogenetic relationship among Boraginaceae species and the maternal lineages of purple gromwells.</title>
        <authorList>
            <person name="Okada T."/>
            <person name="Watanabe K."/>
        </authorList>
    </citation>
    <scope>NUCLEOTIDE SEQUENCE [LARGE SCALE GENOMIC DNA]</scope>
</reference>
<dbReference type="EMBL" id="BAABME010006485">
    <property type="protein sequence ID" value="GAA0168487.1"/>
    <property type="molecule type" value="Genomic_DNA"/>
</dbReference>
<dbReference type="InterPro" id="IPR006527">
    <property type="entry name" value="F-box-assoc_dom_typ1"/>
</dbReference>
<evidence type="ECO:0000259" key="1">
    <source>
        <dbReference type="SMART" id="SM00256"/>
    </source>
</evidence>
<dbReference type="SMART" id="SM00256">
    <property type="entry name" value="FBOX"/>
    <property type="match status" value="1"/>
</dbReference>
<name>A0AAV3QWI5_LITER</name>